<dbReference type="EC" id="2.7.7.7" evidence="3 17"/>
<proteinExistence type="inferred from homology"/>
<dbReference type="SMART" id="SM00279">
    <property type="entry name" value="HhH2"/>
    <property type="match status" value="1"/>
</dbReference>
<dbReference type="SMART" id="SM00482">
    <property type="entry name" value="POLAc"/>
    <property type="match status" value="1"/>
</dbReference>
<evidence type="ECO:0000256" key="15">
    <source>
        <dbReference type="ARBA" id="ARBA00049244"/>
    </source>
</evidence>
<dbReference type="FunFam" id="3.40.50.1010:FF:000001">
    <property type="entry name" value="DNA polymerase I"/>
    <property type="match status" value="1"/>
</dbReference>
<name>A0A4P8QSS6_9GAMM</name>
<accession>A0A4P8QSS6</accession>
<dbReference type="NCBIfam" id="TIGR00593">
    <property type="entry name" value="pola"/>
    <property type="match status" value="1"/>
</dbReference>
<dbReference type="SUPFAM" id="SSF53098">
    <property type="entry name" value="Ribonuclease H-like"/>
    <property type="match status" value="1"/>
</dbReference>
<dbReference type="Gene3D" id="1.20.1060.10">
    <property type="entry name" value="Taq DNA Polymerase, Chain T, domain 4"/>
    <property type="match status" value="1"/>
</dbReference>
<dbReference type="Gene3D" id="3.30.420.10">
    <property type="entry name" value="Ribonuclease H-like superfamily/Ribonuclease H"/>
    <property type="match status" value="1"/>
</dbReference>
<dbReference type="SUPFAM" id="SSF56672">
    <property type="entry name" value="DNA/RNA polymerases"/>
    <property type="match status" value="1"/>
</dbReference>
<comment type="function">
    <text evidence="16">In addition to polymerase activity, this DNA polymerase exhibits 3'-5' and 5'-3' exonuclease activity. It is able to utilize nicked circular duplex DNA as a template and can unwind the parental DNA strand from its template.</text>
</comment>
<dbReference type="KEGG" id="brb:EH207_17630"/>
<keyword evidence="8" id="KW-0540">Nuclease</keyword>
<dbReference type="CDD" id="cd06139">
    <property type="entry name" value="DNA_polA_I_Ecoli_like_exo"/>
    <property type="match status" value="1"/>
</dbReference>
<dbReference type="SUPFAM" id="SSF47807">
    <property type="entry name" value="5' to 3' exonuclease, C-terminal subdomain"/>
    <property type="match status" value="1"/>
</dbReference>
<dbReference type="Gene3D" id="1.10.150.20">
    <property type="entry name" value="5' to 3' exonuclease, C-terminal subdomain"/>
    <property type="match status" value="2"/>
</dbReference>
<evidence type="ECO:0000256" key="9">
    <source>
        <dbReference type="ARBA" id="ARBA00022763"/>
    </source>
</evidence>
<comment type="catalytic activity">
    <reaction evidence="15 18">
        <text>DNA(n) + a 2'-deoxyribonucleoside 5'-triphosphate = DNA(n+1) + diphosphate</text>
        <dbReference type="Rhea" id="RHEA:22508"/>
        <dbReference type="Rhea" id="RHEA-COMP:17339"/>
        <dbReference type="Rhea" id="RHEA-COMP:17340"/>
        <dbReference type="ChEBI" id="CHEBI:33019"/>
        <dbReference type="ChEBI" id="CHEBI:61560"/>
        <dbReference type="ChEBI" id="CHEBI:173112"/>
        <dbReference type="EC" id="2.7.7.7"/>
    </reaction>
</comment>
<dbReference type="PROSITE" id="PS00447">
    <property type="entry name" value="DNA_POLYMERASE_A"/>
    <property type="match status" value="1"/>
</dbReference>
<dbReference type="InterPro" id="IPR029060">
    <property type="entry name" value="PIN-like_dom_sf"/>
</dbReference>
<comment type="similarity">
    <text evidence="1 18">Belongs to the DNA polymerase type-A family.</text>
</comment>
<evidence type="ECO:0000313" key="23">
    <source>
        <dbReference type="Proteomes" id="UP000299580"/>
    </source>
</evidence>
<dbReference type="CDD" id="cd09898">
    <property type="entry name" value="H3TH_53EXO"/>
    <property type="match status" value="1"/>
</dbReference>
<dbReference type="InterPro" id="IPR002421">
    <property type="entry name" value="5-3_exonuclease"/>
</dbReference>
<dbReference type="InterPro" id="IPR002298">
    <property type="entry name" value="DNA_polymerase_A"/>
</dbReference>
<evidence type="ECO:0000259" key="19">
    <source>
        <dbReference type="SMART" id="SM00474"/>
    </source>
</evidence>
<keyword evidence="6 18" id="KW-0548">Nucleotidyltransferase</keyword>
<keyword evidence="11 18" id="KW-0269">Exonuclease</keyword>
<dbReference type="InterPro" id="IPR036397">
    <property type="entry name" value="RNaseH_sf"/>
</dbReference>
<evidence type="ECO:0000256" key="12">
    <source>
        <dbReference type="ARBA" id="ARBA00022932"/>
    </source>
</evidence>
<evidence type="ECO:0000256" key="10">
    <source>
        <dbReference type="ARBA" id="ARBA00022801"/>
    </source>
</evidence>
<dbReference type="GO" id="GO:0008408">
    <property type="term" value="F:3'-5' exonuclease activity"/>
    <property type="evidence" value="ECO:0007669"/>
    <property type="project" value="UniProtKB-UniRule"/>
</dbReference>
<dbReference type="CDD" id="cd08637">
    <property type="entry name" value="DNA_pol_A_pol_I_C"/>
    <property type="match status" value="1"/>
</dbReference>
<keyword evidence="10 18" id="KW-0378">Hydrolase</keyword>
<dbReference type="SMART" id="SM00474">
    <property type="entry name" value="35EXOc"/>
    <property type="match status" value="1"/>
</dbReference>
<keyword evidence="13 18" id="KW-0238">DNA-binding</keyword>
<comment type="subunit">
    <text evidence="2">Single-chain monomer with multiple functions.</text>
</comment>
<evidence type="ECO:0000256" key="7">
    <source>
        <dbReference type="ARBA" id="ARBA00022705"/>
    </source>
</evidence>
<keyword evidence="23" id="KW-1185">Reference proteome</keyword>
<dbReference type="RefSeq" id="WP_137715137.1">
    <property type="nucleotide sequence ID" value="NZ_CP034035.1"/>
</dbReference>
<dbReference type="InterPro" id="IPR019760">
    <property type="entry name" value="DNA-dir_DNA_pol_A_CS"/>
</dbReference>
<evidence type="ECO:0000256" key="16">
    <source>
        <dbReference type="ARBA" id="ARBA00060162"/>
    </source>
</evidence>
<dbReference type="GO" id="GO:0003887">
    <property type="term" value="F:DNA-directed DNA polymerase activity"/>
    <property type="evidence" value="ECO:0007669"/>
    <property type="project" value="UniProtKB-UniRule"/>
</dbReference>
<evidence type="ECO:0000256" key="1">
    <source>
        <dbReference type="ARBA" id="ARBA00007705"/>
    </source>
</evidence>
<dbReference type="FunFam" id="1.10.150.20:FF:000003">
    <property type="entry name" value="DNA polymerase I"/>
    <property type="match status" value="1"/>
</dbReference>
<dbReference type="SUPFAM" id="SSF88723">
    <property type="entry name" value="PIN domain-like"/>
    <property type="match status" value="1"/>
</dbReference>
<dbReference type="FunFam" id="3.30.420.10:FF:000026">
    <property type="entry name" value="DNA polymerase I"/>
    <property type="match status" value="1"/>
</dbReference>
<feature type="domain" description="3'-5' exonuclease" evidence="19">
    <location>
        <begin position="331"/>
        <end position="518"/>
    </location>
</feature>
<dbReference type="InterPro" id="IPR036279">
    <property type="entry name" value="5-3_exonuclease_C_sf"/>
</dbReference>
<evidence type="ECO:0000313" key="22">
    <source>
        <dbReference type="EMBL" id="QCR10148.1"/>
    </source>
</evidence>
<dbReference type="EMBL" id="CP034035">
    <property type="protein sequence ID" value="QCR10148.1"/>
    <property type="molecule type" value="Genomic_DNA"/>
</dbReference>
<keyword evidence="9 18" id="KW-0227">DNA damage</keyword>
<dbReference type="InterPro" id="IPR012337">
    <property type="entry name" value="RNaseH-like_sf"/>
</dbReference>
<dbReference type="InterPro" id="IPR008918">
    <property type="entry name" value="HhH2"/>
</dbReference>
<evidence type="ECO:0000256" key="13">
    <source>
        <dbReference type="ARBA" id="ARBA00023125"/>
    </source>
</evidence>
<evidence type="ECO:0000256" key="14">
    <source>
        <dbReference type="ARBA" id="ARBA00023204"/>
    </source>
</evidence>
<dbReference type="PRINTS" id="PR00868">
    <property type="entry name" value="DNAPOLI"/>
</dbReference>
<dbReference type="InterPro" id="IPR001098">
    <property type="entry name" value="DNA-dir_DNA_pol_A_palm_dom"/>
</dbReference>
<dbReference type="SMART" id="SM00475">
    <property type="entry name" value="53EXOc"/>
    <property type="match status" value="1"/>
</dbReference>
<dbReference type="Pfam" id="PF02739">
    <property type="entry name" value="5_3_exonuc_N"/>
    <property type="match status" value="1"/>
</dbReference>
<evidence type="ECO:0000256" key="6">
    <source>
        <dbReference type="ARBA" id="ARBA00022695"/>
    </source>
</evidence>
<evidence type="ECO:0000256" key="2">
    <source>
        <dbReference type="ARBA" id="ARBA00011541"/>
    </source>
</evidence>
<evidence type="ECO:0000256" key="8">
    <source>
        <dbReference type="ARBA" id="ARBA00022722"/>
    </source>
</evidence>
<feature type="domain" description="DNA-directed DNA polymerase family A palm" evidence="21">
    <location>
        <begin position="687"/>
        <end position="893"/>
    </location>
</feature>
<dbReference type="PANTHER" id="PTHR10133:SF27">
    <property type="entry name" value="DNA POLYMERASE NU"/>
    <property type="match status" value="1"/>
</dbReference>
<dbReference type="InterPro" id="IPR020045">
    <property type="entry name" value="DNA_polI_H3TH"/>
</dbReference>
<dbReference type="FunFam" id="1.10.150.20:FF:000002">
    <property type="entry name" value="DNA polymerase I"/>
    <property type="match status" value="1"/>
</dbReference>
<dbReference type="PANTHER" id="PTHR10133">
    <property type="entry name" value="DNA POLYMERASE I"/>
    <property type="match status" value="1"/>
</dbReference>
<dbReference type="Gene3D" id="3.40.50.1010">
    <property type="entry name" value="5'-nuclease"/>
    <property type="match status" value="1"/>
</dbReference>
<keyword evidence="14 18" id="KW-0234">DNA repair</keyword>
<dbReference type="Pfam" id="PF01612">
    <property type="entry name" value="DNA_pol_A_exo1"/>
    <property type="match status" value="1"/>
</dbReference>
<evidence type="ECO:0000259" key="21">
    <source>
        <dbReference type="SMART" id="SM00482"/>
    </source>
</evidence>
<dbReference type="FunFam" id="1.20.1060.10:FF:000001">
    <property type="entry name" value="DNA polymerase I"/>
    <property type="match status" value="1"/>
</dbReference>
<keyword evidence="5 18" id="KW-0808">Transferase</keyword>
<feature type="domain" description="5'-3' exonuclease" evidence="20">
    <location>
        <begin position="7"/>
        <end position="268"/>
    </location>
</feature>
<dbReference type="Proteomes" id="UP000299580">
    <property type="component" value="Chromosome"/>
</dbReference>
<dbReference type="GO" id="GO:0003677">
    <property type="term" value="F:DNA binding"/>
    <property type="evidence" value="ECO:0007669"/>
    <property type="project" value="UniProtKB-UniRule"/>
</dbReference>
<dbReference type="GO" id="GO:0008409">
    <property type="term" value="F:5'-3' exonuclease activity"/>
    <property type="evidence" value="ECO:0007669"/>
    <property type="project" value="UniProtKB-UniRule"/>
</dbReference>
<dbReference type="OrthoDB" id="9806424at2"/>
<dbReference type="InterPro" id="IPR043502">
    <property type="entry name" value="DNA/RNA_pol_sf"/>
</dbReference>
<dbReference type="GO" id="GO:0006261">
    <property type="term" value="P:DNA-templated DNA replication"/>
    <property type="evidence" value="ECO:0007669"/>
    <property type="project" value="UniProtKB-UniRule"/>
</dbReference>
<evidence type="ECO:0000256" key="4">
    <source>
        <dbReference type="ARBA" id="ARBA00020311"/>
    </source>
</evidence>
<keyword evidence="7 18" id="KW-0235">DNA replication</keyword>
<dbReference type="InterPro" id="IPR018320">
    <property type="entry name" value="DNA_polymerase_1"/>
</dbReference>
<evidence type="ECO:0000256" key="3">
    <source>
        <dbReference type="ARBA" id="ARBA00012417"/>
    </source>
</evidence>
<reference evidence="22 23" key="1">
    <citation type="submission" date="2018-11" db="EMBL/GenBank/DDBJ databases">
        <title>Genome sequences of Brenneria nigrifluens and Brenneria rubrifaciens.</title>
        <authorList>
            <person name="Poret-Peterson A.T."/>
            <person name="McClean A.E."/>
            <person name="Kluepfel D.A."/>
        </authorList>
    </citation>
    <scope>NUCLEOTIDE SEQUENCE [LARGE SCALE GENOMIC DNA]</scope>
    <source>
        <strain evidence="22 23">6D370</strain>
    </source>
</reference>
<evidence type="ECO:0000256" key="17">
    <source>
        <dbReference type="NCBIfam" id="TIGR00593"/>
    </source>
</evidence>
<evidence type="ECO:0000259" key="20">
    <source>
        <dbReference type="SMART" id="SM00475"/>
    </source>
</evidence>
<evidence type="ECO:0000256" key="11">
    <source>
        <dbReference type="ARBA" id="ARBA00022839"/>
    </source>
</evidence>
<dbReference type="InterPro" id="IPR020046">
    <property type="entry name" value="5-3_exonucl_a-hlix_arch_N"/>
</dbReference>
<dbReference type="InterPro" id="IPR002562">
    <property type="entry name" value="3'-5'_exonuclease_dom"/>
</dbReference>
<dbReference type="CDD" id="cd09859">
    <property type="entry name" value="PIN_53EXO"/>
    <property type="match status" value="1"/>
</dbReference>
<protein>
    <recommendedName>
        <fullName evidence="4 17">DNA polymerase I</fullName>
        <ecNumber evidence="3 17">2.7.7.7</ecNumber>
    </recommendedName>
</protein>
<dbReference type="Pfam" id="PF01367">
    <property type="entry name" value="5_3_exonuc"/>
    <property type="match status" value="1"/>
</dbReference>
<gene>
    <name evidence="18 22" type="primary">polA</name>
    <name evidence="22" type="ORF">EH207_17630</name>
</gene>
<sequence>MAQIAEPPFILVDGSSYLYRAYHAFPPLTNSAGEPTGAMYGVLNMLRSLLLQYRPSHVAVVFDAKGKTFRDELFESYKAHRPPMPDDLREQIEPLHQMVKAMGLPLLAVSGVEADDVIGTLALQAEKAGTPVLISTGDKDMAQLVTPNVTLINTMNNTILGPHEVCEKYGVPPALIIDFLALMGDSSDNIPGVPGIGEKTAQALLQGIGGLDSLYANLDKIAKLSFRGAKTIAPKLEKNKEVAYLSYQLATIKTDVELDLKCEQLTVKEPDIDELHRLFSRYEFKRWLSDIASGTWLQDKKSRSPAPKVVKTAEKHVGETETVSVLSADGYVTIMDEKTLLEWIERLKNADVFAFDTETDGLDTLTANLIGLSFSIKPGEAAYLPLAHDYLDAPAQPDRDRVLALLKPLLEDEKRLKVGQNLKFDKGVMKRYDIELRGIAFDTMLESYVLDSVAGRHDMDSLAERYLHHKTITFEEIAGKGKNQLTFNQIALEQAGPYAAEDADVTLHLHQKLWGKLQQQAELRQVFQTIDMPLVPVLSRMERAGVLIDPVILSEHSKELTVRLVGLETEAYELAGEEFNLSSTKQLQGIFYEKQKLPILKKTPKGAPSTNEEVLAELALDYPLPKLILEYRGLAKLKSTYTDKLPLMINPATKRVHTSYHQAVTATGRLSSSDPNLQNIPVRNEEGRRIRQAFIAPKGYSIVAADYSQIELRIMAHLSGDKGLLSAFSDGLDIHRATASEVFGVALDKVTSEQRRSAKAINFGLIYGMSAFGLSRQLNIPRHESQKYMNLYFERYPGVQEYMDRTRQQAAELGYVSTLDGRRLYLPDIRSRNAMARKAAERAAINAPMQGTAADIIKKAMIAIDDWLQQDKPLVNMIMQVHDELVFEIQDSVLEESKSKIRELMEGCMQLNVPLRVDIGTGMNWDEAH</sequence>
<dbReference type="Gene3D" id="3.30.70.370">
    <property type="match status" value="1"/>
</dbReference>
<keyword evidence="12 18" id="KW-0239">DNA-directed DNA polymerase</keyword>
<organism evidence="22 23">
    <name type="scientific">Brenneria rubrifaciens</name>
    <dbReference type="NCBI Taxonomy" id="55213"/>
    <lineage>
        <taxon>Bacteria</taxon>
        <taxon>Pseudomonadati</taxon>
        <taxon>Pseudomonadota</taxon>
        <taxon>Gammaproteobacteria</taxon>
        <taxon>Enterobacterales</taxon>
        <taxon>Pectobacteriaceae</taxon>
        <taxon>Brenneria</taxon>
    </lineage>
</organism>
<dbReference type="NCBIfam" id="NF004397">
    <property type="entry name" value="PRK05755.1"/>
    <property type="match status" value="1"/>
</dbReference>
<dbReference type="Pfam" id="PF00476">
    <property type="entry name" value="DNA_pol_A"/>
    <property type="match status" value="1"/>
</dbReference>
<dbReference type="AlphaFoldDB" id="A0A4P8QSS6"/>
<dbReference type="GO" id="GO:0006302">
    <property type="term" value="P:double-strand break repair"/>
    <property type="evidence" value="ECO:0007669"/>
    <property type="project" value="TreeGrafter"/>
</dbReference>
<evidence type="ECO:0000256" key="5">
    <source>
        <dbReference type="ARBA" id="ARBA00022679"/>
    </source>
</evidence>
<evidence type="ECO:0000256" key="18">
    <source>
        <dbReference type="RuleBase" id="RU004460"/>
    </source>
</evidence>